<feature type="transmembrane region" description="Helical" evidence="11">
    <location>
        <begin position="6"/>
        <end position="27"/>
    </location>
</feature>
<dbReference type="InterPro" id="IPR051163">
    <property type="entry name" value="Sodium:Solute_Symporter_SSF"/>
</dbReference>
<comment type="caution">
    <text evidence="12">The sequence shown here is derived from an EMBL/GenBank/DDBJ whole genome shotgun (WGS) entry which is preliminary data.</text>
</comment>
<keyword evidence="9 11" id="KW-0472">Membrane</keyword>
<keyword evidence="10" id="KW-0739">Sodium transport</keyword>
<keyword evidence="5 11" id="KW-0812">Transmembrane</keyword>
<dbReference type="Pfam" id="PF00474">
    <property type="entry name" value="SSF"/>
    <property type="match status" value="1"/>
</dbReference>
<evidence type="ECO:0000256" key="5">
    <source>
        <dbReference type="ARBA" id="ARBA00022692"/>
    </source>
</evidence>
<dbReference type="GO" id="GO:0015293">
    <property type="term" value="F:symporter activity"/>
    <property type="evidence" value="ECO:0007669"/>
    <property type="project" value="TreeGrafter"/>
</dbReference>
<dbReference type="AlphaFoldDB" id="A0A644ULH9"/>
<dbReference type="InterPro" id="IPR001734">
    <property type="entry name" value="Na/solute_symporter"/>
</dbReference>
<dbReference type="GO" id="GO:0005886">
    <property type="term" value="C:plasma membrane"/>
    <property type="evidence" value="ECO:0007669"/>
    <property type="project" value="UniProtKB-SubCell"/>
</dbReference>
<accession>A0A644ULH9</accession>
<feature type="transmembrane region" description="Helical" evidence="11">
    <location>
        <begin position="447"/>
        <end position="466"/>
    </location>
</feature>
<reference evidence="12" key="1">
    <citation type="submission" date="2019-08" db="EMBL/GenBank/DDBJ databases">
        <authorList>
            <person name="Kucharzyk K."/>
            <person name="Murdoch R.W."/>
            <person name="Higgins S."/>
            <person name="Loffler F."/>
        </authorList>
    </citation>
    <scope>NUCLEOTIDE SEQUENCE</scope>
</reference>
<comment type="similarity">
    <text evidence="2">Belongs to the sodium:solute symporter (SSF) (TC 2.A.21) family.</text>
</comment>
<feature type="transmembrane region" description="Helical" evidence="11">
    <location>
        <begin position="124"/>
        <end position="149"/>
    </location>
</feature>
<proteinExistence type="inferred from homology"/>
<feature type="transmembrane region" description="Helical" evidence="11">
    <location>
        <begin position="413"/>
        <end position="435"/>
    </location>
</feature>
<evidence type="ECO:0000256" key="11">
    <source>
        <dbReference type="SAM" id="Phobius"/>
    </source>
</evidence>
<feature type="transmembrane region" description="Helical" evidence="11">
    <location>
        <begin position="48"/>
        <end position="70"/>
    </location>
</feature>
<dbReference type="EMBL" id="VSSQ01000131">
    <property type="protein sequence ID" value="MPL79857.1"/>
    <property type="molecule type" value="Genomic_DNA"/>
</dbReference>
<feature type="transmembrane region" description="Helical" evidence="11">
    <location>
        <begin position="391"/>
        <end position="407"/>
    </location>
</feature>
<evidence type="ECO:0008006" key="13">
    <source>
        <dbReference type="Google" id="ProtNLM"/>
    </source>
</evidence>
<name>A0A644ULH9_9ZZZZ</name>
<organism evidence="12">
    <name type="scientific">bioreactor metagenome</name>
    <dbReference type="NCBI Taxonomy" id="1076179"/>
    <lineage>
        <taxon>unclassified sequences</taxon>
        <taxon>metagenomes</taxon>
        <taxon>ecological metagenomes</taxon>
    </lineage>
</organism>
<keyword evidence="7" id="KW-0915">Sodium</keyword>
<evidence type="ECO:0000256" key="8">
    <source>
        <dbReference type="ARBA" id="ARBA00023065"/>
    </source>
</evidence>
<dbReference type="PANTHER" id="PTHR42985">
    <property type="entry name" value="SODIUM-COUPLED MONOCARBOXYLATE TRANSPORTER"/>
    <property type="match status" value="1"/>
</dbReference>
<gene>
    <name evidence="12" type="ORF">SDC9_25744</name>
</gene>
<dbReference type="CDD" id="cd10326">
    <property type="entry name" value="SLC5sbd_NIS-like"/>
    <property type="match status" value="1"/>
</dbReference>
<feature type="transmembrane region" description="Helical" evidence="11">
    <location>
        <begin position="274"/>
        <end position="299"/>
    </location>
</feature>
<keyword evidence="4" id="KW-1003">Cell membrane</keyword>
<dbReference type="GO" id="GO:0006814">
    <property type="term" value="P:sodium ion transport"/>
    <property type="evidence" value="ECO:0007669"/>
    <property type="project" value="UniProtKB-KW"/>
</dbReference>
<evidence type="ECO:0000256" key="7">
    <source>
        <dbReference type="ARBA" id="ARBA00023053"/>
    </source>
</evidence>
<evidence type="ECO:0000256" key="6">
    <source>
        <dbReference type="ARBA" id="ARBA00022989"/>
    </source>
</evidence>
<evidence type="ECO:0000256" key="4">
    <source>
        <dbReference type="ARBA" id="ARBA00022475"/>
    </source>
</evidence>
<evidence type="ECO:0000256" key="10">
    <source>
        <dbReference type="ARBA" id="ARBA00023201"/>
    </source>
</evidence>
<feature type="transmembrane region" description="Helical" evidence="11">
    <location>
        <begin position="334"/>
        <end position="352"/>
    </location>
</feature>
<protein>
    <recommendedName>
        <fullName evidence="13">Sodium/glucose cotransporter</fullName>
    </recommendedName>
</protein>
<evidence type="ECO:0000313" key="12">
    <source>
        <dbReference type="EMBL" id="MPL79857.1"/>
    </source>
</evidence>
<keyword evidence="3" id="KW-0813">Transport</keyword>
<feature type="transmembrane region" description="Helical" evidence="11">
    <location>
        <begin position="236"/>
        <end position="253"/>
    </location>
</feature>
<dbReference type="PANTHER" id="PTHR42985:SF47">
    <property type="entry name" value="INTEGRAL MEMBRANE TRANSPORT PROTEIN"/>
    <property type="match status" value="1"/>
</dbReference>
<keyword evidence="8" id="KW-0406">Ion transport</keyword>
<feature type="transmembrane region" description="Helical" evidence="11">
    <location>
        <begin position="155"/>
        <end position="173"/>
    </location>
</feature>
<feature type="transmembrane region" description="Helical" evidence="11">
    <location>
        <begin position="185"/>
        <end position="203"/>
    </location>
</feature>
<dbReference type="Gene3D" id="1.20.1730.10">
    <property type="entry name" value="Sodium/glucose cotransporter"/>
    <property type="match status" value="1"/>
</dbReference>
<feature type="transmembrane region" description="Helical" evidence="11">
    <location>
        <begin position="76"/>
        <end position="100"/>
    </location>
</feature>
<keyword evidence="6 11" id="KW-1133">Transmembrane helix</keyword>
<sequence length="499" mass="55747">MQHDFPLSWLLIAFTLYTALLFFISWLTSRKADSGSYFLGNKKSPWYIVAYGMVGTSISGVTFISVPGNVLNQNFYYMPLVLGFVVGYLVIAKVLIPLYYKMNLTSIYGYLESRFGFFTYKTGASVFMVSRILGAAVRIFVVVLVLHTFLPQDSVPFWLVAFIFMFLIFLYTFKGGVKTIIWTDVLQTTFMLLAVGLTIYFVAKEMQWGIGDMARAVAGTDYAQWLDWEWSNSTNAIKQFVAGIFITIVMTGLDQEMMQKNLTCKNIGEAQKNIYTTSITIVVVNFFFLLMGAVLAIFVSSKLGGMEGIGLANELGEFTKAQTDKLFPTIASQYLGLGVGLFFIIGLISASYPSAGGALTSLTTSFCIDFIGFGKRTDLSEERKKSIRQKAHAGFAILFFLIILILYKVNNQAVIDLVYMLAAYTYGPLLGFFFFGILTNYTVKDRYMPLVAIASPILCFVLDYVGKEFLGFGFGFTILIANGLFTFIGMYLLREGKRA</sequence>
<comment type="subcellular location">
    <subcellularLocation>
        <location evidence="1">Cell membrane</location>
        <topology evidence="1">Multi-pass membrane protein</topology>
    </subcellularLocation>
</comment>
<evidence type="ECO:0000256" key="1">
    <source>
        <dbReference type="ARBA" id="ARBA00004651"/>
    </source>
</evidence>
<dbReference type="InterPro" id="IPR038377">
    <property type="entry name" value="Na/Glc_symporter_sf"/>
</dbReference>
<dbReference type="PROSITE" id="PS50283">
    <property type="entry name" value="NA_SOLUT_SYMP_3"/>
    <property type="match status" value="1"/>
</dbReference>
<evidence type="ECO:0000256" key="3">
    <source>
        <dbReference type="ARBA" id="ARBA00022448"/>
    </source>
</evidence>
<feature type="transmembrane region" description="Helical" evidence="11">
    <location>
        <begin position="472"/>
        <end position="493"/>
    </location>
</feature>
<evidence type="ECO:0000256" key="9">
    <source>
        <dbReference type="ARBA" id="ARBA00023136"/>
    </source>
</evidence>
<evidence type="ECO:0000256" key="2">
    <source>
        <dbReference type="ARBA" id="ARBA00006434"/>
    </source>
</evidence>